<organism evidence="2 3">
    <name type="scientific">Clonorchis sinensis</name>
    <name type="common">Chinese liver fluke</name>
    <dbReference type="NCBI Taxonomy" id="79923"/>
    <lineage>
        <taxon>Eukaryota</taxon>
        <taxon>Metazoa</taxon>
        <taxon>Spiralia</taxon>
        <taxon>Lophotrochozoa</taxon>
        <taxon>Platyhelminthes</taxon>
        <taxon>Trematoda</taxon>
        <taxon>Digenea</taxon>
        <taxon>Opisthorchiida</taxon>
        <taxon>Opisthorchiata</taxon>
        <taxon>Opisthorchiidae</taxon>
        <taxon>Clonorchis</taxon>
    </lineage>
</organism>
<keyword evidence="3" id="KW-1185">Reference proteome</keyword>
<protein>
    <submittedName>
        <fullName evidence="2">Uncharacterized protein</fullName>
    </submittedName>
</protein>
<accession>H2KTA4</accession>
<evidence type="ECO:0000256" key="1">
    <source>
        <dbReference type="SAM" id="SignalP"/>
    </source>
</evidence>
<reference evidence="2" key="1">
    <citation type="journal article" date="2011" name="Genome Biol.">
        <title>The draft genome of the carcinogenic human liver fluke Clonorchis sinensis.</title>
        <authorList>
            <person name="Wang X."/>
            <person name="Chen W."/>
            <person name="Huang Y."/>
            <person name="Sun J."/>
            <person name="Men J."/>
            <person name="Liu H."/>
            <person name="Luo F."/>
            <person name="Guo L."/>
            <person name="Lv X."/>
            <person name="Deng C."/>
            <person name="Zhou C."/>
            <person name="Fan Y."/>
            <person name="Li X."/>
            <person name="Huang L."/>
            <person name="Hu Y."/>
            <person name="Liang C."/>
            <person name="Hu X."/>
            <person name="Xu J."/>
            <person name="Yu X."/>
        </authorList>
    </citation>
    <scope>NUCLEOTIDE SEQUENCE [LARGE SCALE GENOMIC DNA]</scope>
    <source>
        <strain evidence="2">Henan</strain>
    </source>
</reference>
<evidence type="ECO:0000313" key="2">
    <source>
        <dbReference type="EMBL" id="GAA37762.2"/>
    </source>
</evidence>
<name>H2KTA4_CLOSI</name>
<feature type="chain" id="PRO_5003563162" evidence="1">
    <location>
        <begin position="22"/>
        <end position="198"/>
    </location>
</feature>
<reference key="2">
    <citation type="submission" date="2011-10" db="EMBL/GenBank/DDBJ databases">
        <title>The genome and transcriptome sequence of Clonorchis sinensis provide insights into the carcinogenic liver fluke.</title>
        <authorList>
            <person name="Wang X."/>
            <person name="Huang Y."/>
            <person name="Chen W."/>
            <person name="Liu H."/>
            <person name="Guo L."/>
            <person name="Chen Y."/>
            <person name="Luo F."/>
            <person name="Zhou W."/>
            <person name="Sun J."/>
            <person name="Mao Q."/>
            <person name="Liang P."/>
            <person name="Zhou C."/>
            <person name="Tian Y."/>
            <person name="Men J."/>
            <person name="Lv X."/>
            <person name="Huang L."/>
            <person name="Zhou J."/>
            <person name="Hu Y."/>
            <person name="Li R."/>
            <person name="Zhang F."/>
            <person name="Lei H."/>
            <person name="Li X."/>
            <person name="Hu X."/>
            <person name="Liang C."/>
            <person name="Xu J."/>
            <person name="Wu Z."/>
            <person name="Yu X."/>
        </authorList>
    </citation>
    <scope>NUCLEOTIDE SEQUENCE</scope>
    <source>
        <strain>Henan</strain>
    </source>
</reference>
<dbReference type="AlphaFoldDB" id="H2KTA4"/>
<dbReference type="Proteomes" id="UP000008909">
    <property type="component" value="Unassembled WGS sequence"/>
</dbReference>
<feature type="signal peptide" evidence="1">
    <location>
        <begin position="1"/>
        <end position="21"/>
    </location>
</feature>
<proteinExistence type="predicted"/>
<keyword evidence="1" id="KW-0732">Signal</keyword>
<evidence type="ECO:0000313" key="3">
    <source>
        <dbReference type="Proteomes" id="UP000008909"/>
    </source>
</evidence>
<sequence>MTHRKTTTFLSILLFILFVGAEEDTLEKEGLVEKIVGALSETKVDVLAHYKQDLFKPLTGPFFKPVWELGSPYNVFGTIGFPQINDTGSELISPRLVQNKSIAFYDEICRQYLLAFTCNFSTIILKRTDVLVVKICQFTVVYRSVADPIKILLLKVFGERLKLGTSNKAHSPPGNQEVSFALEAVRLPHILPTHHMLH</sequence>
<gene>
    <name evidence="2" type="ORF">CLF_112850</name>
</gene>
<dbReference type="EMBL" id="DF143806">
    <property type="protein sequence ID" value="GAA37762.2"/>
    <property type="molecule type" value="Genomic_DNA"/>
</dbReference>